<dbReference type="InterPro" id="IPR020846">
    <property type="entry name" value="MFS_dom"/>
</dbReference>
<reference evidence="9 10" key="1">
    <citation type="submission" date="2021-06" db="EMBL/GenBank/DDBJ databases">
        <title>Faecalicatena sp. nov. isolated from porcine feces.</title>
        <authorList>
            <person name="Oh B.S."/>
            <person name="Lee J.H."/>
        </authorList>
    </citation>
    <scope>NUCLEOTIDE SEQUENCE [LARGE SCALE GENOMIC DNA]</scope>
    <source>
        <strain evidence="9 10">AGMB00832</strain>
    </source>
</reference>
<feature type="transmembrane region" description="Helical" evidence="7">
    <location>
        <begin position="347"/>
        <end position="366"/>
    </location>
</feature>
<dbReference type="Proteomes" id="UP000723714">
    <property type="component" value="Unassembled WGS sequence"/>
</dbReference>
<keyword evidence="6 7" id="KW-0472">Membrane</keyword>
<evidence type="ECO:0000313" key="9">
    <source>
        <dbReference type="EMBL" id="MBU3878638.1"/>
    </source>
</evidence>
<feature type="transmembrane region" description="Helical" evidence="7">
    <location>
        <begin position="314"/>
        <end position="335"/>
    </location>
</feature>
<feature type="transmembrane region" description="Helical" evidence="7">
    <location>
        <begin position="145"/>
        <end position="165"/>
    </location>
</feature>
<organism evidence="9 10">
    <name type="scientific">Faecalicatena faecalis</name>
    <dbReference type="NCBI Taxonomy" id="2726362"/>
    <lineage>
        <taxon>Bacteria</taxon>
        <taxon>Bacillati</taxon>
        <taxon>Bacillota</taxon>
        <taxon>Clostridia</taxon>
        <taxon>Lachnospirales</taxon>
        <taxon>Lachnospiraceae</taxon>
        <taxon>Faecalicatena</taxon>
    </lineage>
</organism>
<dbReference type="CDD" id="cd06174">
    <property type="entry name" value="MFS"/>
    <property type="match status" value="1"/>
</dbReference>
<dbReference type="SUPFAM" id="SSF103473">
    <property type="entry name" value="MFS general substrate transporter"/>
    <property type="match status" value="1"/>
</dbReference>
<comment type="caution">
    <text evidence="9">The sequence shown here is derived from an EMBL/GenBank/DDBJ whole genome shotgun (WGS) entry which is preliminary data.</text>
</comment>
<feature type="transmembrane region" description="Helical" evidence="7">
    <location>
        <begin position="177"/>
        <end position="197"/>
    </location>
</feature>
<keyword evidence="3" id="KW-1003">Cell membrane</keyword>
<keyword evidence="2" id="KW-0813">Transport</keyword>
<keyword evidence="5 7" id="KW-1133">Transmembrane helix</keyword>
<dbReference type="InterPro" id="IPR050189">
    <property type="entry name" value="MFS_Efflux_Transporters"/>
</dbReference>
<feature type="transmembrane region" description="Helical" evidence="7">
    <location>
        <begin position="218"/>
        <end position="236"/>
    </location>
</feature>
<sequence>MGETQPSYKKNLGKLLLIAFAGSIIYGLPYFRQYYYDAYMEIYHLNNTQMGTLGSAYGLLGLVSYFIGGVLADRFSAKWLMIGSLIATGIGGFAHLFFTDFKVLVCIYALWGLTSLLTFWPALLKMIRTLASDEEQSRAYGTFEGGRGVANALHMAAATAIFGFFEAKMMAGAGIKWIIIFYSVCPIICGILFIFLLKNPGGTEKTETTKMKMSDIIRVLKMPAVWMMIIITFTTYTFNMSYFYITPYATNILGTTAVLAAVLTILAQYVRPVASTGGGFLADKFGKSRLMIVGFASMIVGMLLVILVPKLSSGMQIAAMILACILVYLAMYSNYGVYFSMQAEGGIPIEVSGIAIGVIATVGYLPEVICPYVAGKTLDAFEGVTGYYYYFTGMIVMAVIGCITCVIWYRKFGKKALADSKKAAVESKKEN</sequence>
<comment type="subcellular location">
    <subcellularLocation>
        <location evidence="1">Cell membrane</location>
        <topology evidence="1">Multi-pass membrane protein</topology>
    </subcellularLocation>
</comment>
<accession>A0ABS6DAK3</accession>
<feature type="transmembrane region" description="Helical" evidence="7">
    <location>
        <begin position="386"/>
        <end position="409"/>
    </location>
</feature>
<dbReference type="RefSeq" id="WP_168866754.1">
    <property type="nucleotide sequence ID" value="NZ_JABACJ020000041.1"/>
</dbReference>
<gene>
    <name evidence="9" type="ORF">HGO97_022850</name>
</gene>
<feature type="transmembrane region" description="Helical" evidence="7">
    <location>
        <begin position="51"/>
        <end position="72"/>
    </location>
</feature>
<evidence type="ECO:0000256" key="7">
    <source>
        <dbReference type="SAM" id="Phobius"/>
    </source>
</evidence>
<feature type="transmembrane region" description="Helical" evidence="7">
    <location>
        <begin position="248"/>
        <end position="270"/>
    </location>
</feature>
<keyword evidence="10" id="KW-1185">Reference proteome</keyword>
<protein>
    <submittedName>
        <fullName evidence="9">MFS transporter</fullName>
    </submittedName>
</protein>
<evidence type="ECO:0000256" key="3">
    <source>
        <dbReference type="ARBA" id="ARBA00022475"/>
    </source>
</evidence>
<dbReference type="PANTHER" id="PTHR43124:SF3">
    <property type="entry name" value="CHLORAMPHENICOL EFFLUX PUMP RV0191"/>
    <property type="match status" value="1"/>
</dbReference>
<dbReference type="EMBL" id="JABACJ020000041">
    <property type="protein sequence ID" value="MBU3878638.1"/>
    <property type="molecule type" value="Genomic_DNA"/>
</dbReference>
<dbReference type="InterPro" id="IPR011701">
    <property type="entry name" value="MFS"/>
</dbReference>
<evidence type="ECO:0000256" key="4">
    <source>
        <dbReference type="ARBA" id="ARBA00022692"/>
    </source>
</evidence>
<proteinExistence type="predicted"/>
<feature type="transmembrane region" description="Helical" evidence="7">
    <location>
        <begin position="79"/>
        <end position="98"/>
    </location>
</feature>
<dbReference type="PANTHER" id="PTHR43124">
    <property type="entry name" value="PURINE EFFLUX PUMP PBUE"/>
    <property type="match status" value="1"/>
</dbReference>
<dbReference type="InterPro" id="IPR036259">
    <property type="entry name" value="MFS_trans_sf"/>
</dbReference>
<keyword evidence="4 7" id="KW-0812">Transmembrane</keyword>
<feature type="transmembrane region" description="Helical" evidence="7">
    <location>
        <begin position="290"/>
        <end position="308"/>
    </location>
</feature>
<evidence type="ECO:0000313" key="10">
    <source>
        <dbReference type="Proteomes" id="UP000723714"/>
    </source>
</evidence>
<feature type="domain" description="Major facilitator superfamily (MFS) profile" evidence="8">
    <location>
        <begin position="11"/>
        <end position="410"/>
    </location>
</feature>
<feature type="transmembrane region" description="Helical" evidence="7">
    <location>
        <begin position="104"/>
        <end position="124"/>
    </location>
</feature>
<evidence type="ECO:0000256" key="5">
    <source>
        <dbReference type="ARBA" id="ARBA00022989"/>
    </source>
</evidence>
<evidence type="ECO:0000256" key="2">
    <source>
        <dbReference type="ARBA" id="ARBA00022448"/>
    </source>
</evidence>
<name>A0ABS6DAK3_9FIRM</name>
<dbReference type="Pfam" id="PF07690">
    <property type="entry name" value="MFS_1"/>
    <property type="match status" value="1"/>
</dbReference>
<dbReference type="Gene3D" id="1.20.1250.20">
    <property type="entry name" value="MFS general substrate transporter like domains"/>
    <property type="match status" value="2"/>
</dbReference>
<dbReference type="PROSITE" id="PS50850">
    <property type="entry name" value="MFS"/>
    <property type="match status" value="1"/>
</dbReference>
<evidence type="ECO:0000256" key="1">
    <source>
        <dbReference type="ARBA" id="ARBA00004651"/>
    </source>
</evidence>
<feature type="transmembrane region" description="Helical" evidence="7">
    <location>
        <begin position="12"/>
        <end position="31"/>
    </location>
</feature>
<evidence type="ECO:0000259" key="8">
    <source>
        <dbReference type="PROSITE" id="PS50850"/>
    </source>
</evidence>
<evidence type="ECO:0000256" key="6">
    <source>
        <dbReference type="ARBA" id="ARBA00023136"/>
    </source>
</evidence>